<sequence length="38" mass="4686">MDTIIWQIKPFKKIIDSIDINFFLTMSHIIRIDMFIRM</sequence>
<evidence type="ECO:0000313" key="1">
    <source>
        <dbReference type="EMBL" id="BBH06993.1"/>
    </source>
</evidence>
<protein>
    <submittedName>
        <fullName evidence="1">ZWICHEL kinesin-like calmodulin-binding protein</fullName>
    </submittedName>
</protein>
<accession>A0A4Y1RT99</accession>
<reference evidence="1" key="1">
    <citation type="journal article" date="2019" name="Science">
        <title>Mutation of a bHLH transcription factor allowed almond domestication.</title>
        <authorList>
            <person name="Sanchez-Perez R."/>
            <person name="Pavan S."/>
            <person name="Mazzeo R."/>
            <person name="Moldovan C."/>
            <person name="Aiese Cigliano R."/>
            <person name="Del Cueto J."/>
            <person name="Ricciardi F."/>
            <person name="Lotti C."/>
            <person name="Ricciardi L."/>
            <person name="Dicenta F."/>
            <person name="Lopez-Marques R.L."/>
            <person name="Lindberg Moller B."/>
        </authorList>
    </citation>
    <scope>NUCLEOTIDE SEQUENCE</scope>
</reference>
<dbReference type="EMBL" id="AP019303">
    <property type="protein sequence ID" value="BBH06993.1"/>
    <property type="molecule type" value="Genomic_DNA"/>
</dbReference>
<dbReference type="AlphaFoldDB" id="A0A4Y1RT99"/>
<gene>
    <name evidence="1" type="ORF">Prudu_018786</name>
</gene>
<proteinExistence type="predicted"/>
<organism evidence="1">
    <name type="scientific">Prunus dulcis</name>
    <name type="common">Almond</name>
    <name type="synonym">Amygdalus dulcis</name>
    <dbReference type="NCBI Taxonomy" id="3755"/>
    <lineage>
        <taxon>Eukaryota</taxon>
        <taxon>Viridiplantae</taxon>
        <taxon>Streptophyta</taxon>
        <taxon>Embryophyta</taxon>
        <taxon>Tracheophyta</taxon>
        <taxon>Spermatophyta</taxon>
        <taxon>Magnoliopsida</taxon>
        <taxon>eudicotyledons</taxon>
        <taxon>Gunneridae</taxon>
        <taxon>Pentapetalae</taxon>
        <taxon>rosids</taxon>
        <taxon>fabids</taxon>
        <taxon>Rosales</taxon>
        <taxon>Rosaceae</taxon>
        <taxon>Amygdaloideae</taxon>
        <taxon>Amygdaleae</taxon>
        <taxon>Prunus</taxon>
    </lineage>
</organism>
<name>A0A4Y1RT99_PRUDU</name>